<dbReference type="STRING" id="104452.A0A0L7KNW4"/>
<evidence type="ECO:0000313" key="6">
    <source>
        <dbReference type="Proteomes" id="UP000037510"/>
    </source>
</evidence>
<comment type="pathway">
    <text evidence="1">Cofactor biosynthesis; molybdopterin biosynthesis.</text>
</comment>
<dbReference type="Proteomes" id="UP000037510">
    <property type="component" value="Unassembled WGS sequence"/>
</dbReference>
<dbReference type="GO" id="GO:0051539">
    <property type="term" value="F:4 iron, 4 sulfur cluster binding"/>
    <property type="evidence" value="ECO:0007669"/>
    <property type="project" value="UniProtKB-KW"/>
</dbReference>
<evidence type="ECO:0000256" key="2">
    <source>
        <dbReference type="ARBA" id="ARBA00023150"/>
    </source>
</evidence>
<dbReference type="EMBL" id="JTDY01007718">
    <property type="protein sequence ID" value="KOB64987.1"/>
    <property type="molecule type" value="Genomic_DNA"/>
</dbReference>
<dbReference type="InterPro" id="IPR010505">
    <property type="entry name" value="MoaA_twitch"/>
</dbReference>
<dbReference type="InterPro" id="IPR013785">
    <property type="entry name" value="Aldolase_TIM"/>
</dbReference>
<dbReference type="CDD" id="cd21117">
    <property type="entry name" value="Twitch_MoaA"/>
    <property type="match status" value="1"/>
</dbReference>
<keyword evidence="6" id="KW-1185">Reference proteome</keyword>
<dbReference type="InterPro" id="IPR058240">
    <property type="entry name" value="rSAM_sf"/>
</dbReference>
<evidence type="ECO:0000313" key="5">
    <source>
        <dbReference type="EMBL" id="KOB64987.1"/>
    </source>
</evidence>
<proteinExistence type="predicted"/>
<dbReference type="AlphaFoldDB" id="A0A0L7KNW4"/>
<sequence length="396" mass="40808">MPFMGNKWDDSQMIPYRTALRAVQTRHPGLEPALPRPNDTARVWRVPGYAGSVGFISSMTQHFCSSCNRLRLTADGNLKVCLFGAAEVSLRDALRGGAGADELLTLVRRALSNKKPSHAGECPVPSLAATDQLLTLVRHALSNKKPSHAGECPVPSLAATDQLLTLVRRALSNKKPSHESRADGEPPDDSDRRLARAPSADVPSAGRLQRRAYSTRGRVGHVRLVDALHGVTRAGSGAGHQHVGLGGRVALGAGAVRLVDALHGHVQGHQHVGLGGRVVALGAGAVRLVDALHGVTRAGSGAGHQHVGLGGRVALGAGAVRLVDALHGVTRARSGAGHQYVGLGGRVVALGAGAVRLVDALHGVTRAGSGAGHQHVGLGGRVALGAGAVRLVDALH</sequence>
<feature type="region of interest" description="Disordered" evidence="3">
    <location>
        <begin position="172"/>
        <end position="213"/>
    </location>
</feature>
<feature type="compositionally biased region" description="Basic and acidic residues" evidence="3">
    <location>
        <begin position="176"/>
        <end position="194"/>
    </location>
</feature>
<dbReference type="InterPro" id="IPR050105">
    <property type="entry name" value="MoCo_biosynth_MoaA/MoaC"/>
</dbReference>
<dbReference type="SUPFAM" id="SSF102114">
    <property type="entry name" value="Radical SAM enzymes"/>
    <property type="match status" value="1"/>
</dbReference>
<dbReference type="PANTHER" id="PTHR22960">
    <property type="entry name" value="MOLYBDOPTERIN COFACTOR SYNTHESIS PROTEIN A"/>
    <property type="match status" value="1"/>
</dbReference>
<dbReference type="GO" id="GO:0061798">
    <property type="term" value="F:GTP 3',8'-cyclase activity"/>
    <property type="evidence" value="ECO:0007669"/>
    <property type="project" value="TreeGrafter"/>
</dbReference>
<protein>
    <submittedName>
        <fullName evidence="5">MoaC family</fullName>
    </submittedName>
</protein>
<dbReference type="Gene3D" id="3.20.20.70">
    <property type="entry name" value="Aldolase class I"/>
    <property type="match status" value="1"/>
</dbReference>
<dbReference type="GO" id="GO:0006777">
    <property type="term" value="P:Mo-molybdopterin cofactor biosynthetic process"/>
    <property type="evidence" value="ECO:0007669"/>
    <property type="project" value="UniProtKB-KW"/>
</dbReference>
<comment type="caution">
    <text evidence="5">The sequence shown here is derived from an EMBL/GenBank/DDBJ whole genome shotgun (WGS) entry which is preliminary data.</text>
</comment>
<keyword evidence="2" id="KW-0501">Molybdenum cofactor biosynthesis</keyword>
<reference evidence="5 6" key="1">
    <citation type="journal article" date="2015" name="Genome Biol. Evol.">
        <title>The genome of winter moth (Operophtera brumata) provides a genomic perspective on sexual dimorphism and phenology.</title>
        <authorList>
            <person name="Derks M.F."/>
            <person name="Smit S."/>
            <person name="Salis L."/>
            <person name="Schijlen E."/>
            <person name="Bossers A."/>
            <person name="Mateman C."/>
            <person name="Pijl A.S."/>
            <person name="de Ridder D."/>
            <person name="Groenen M.A."/>
            <person name="Visser M.E."/>
            <person name="Megens H.J."/>
        </authorList>
    </citation>
    <scope>NUCLEOTIDE SEQUENCE [LARGE SCALE GENOMIC DNA]</scope>
    <source>
        <strain evidence="5">WM2013NL</strain>
        <tissue evidence="5">Head and thorax</tissue>
    </source>
</reference>
<feature type="non-terminal residue" evidence="5">
    <location>
        <position position="396"/>
    </location>
</feature>
<gene>
    <name evidence="5" type="ORF">OBRU01_23377</name>
</gene>
<feature type="non-terminal residue" evidence="5">
    <location>
        <position position="1"/>
    </location>
</feature>
<evidence type="ECO:0000259" key="4">
    <source>
        <dbReference type="Pfam" id="PF06463"/>
    </source>
</evidence>
<evidence type="ECO:0000256" key="3">
    <source>
        <dbReference type="SAM" id="MobiDB-lite"/>
    </source>
</evidence>
<dbReference type="GO" id="GO:0061799">
    <property type="term" value="F:cyclic pyranopterin monophosphate synthase activity"/>
    <property type="evidence" value="ECO:0007669"/>
    <property type="project" value="TreeGrafter"/>
</dbReference>
<feature type="domain" description="Molybdenum cofactor biosynthesis protein A-like twitch" evidence="4">
    <location>
        <begin position="5"/>
        <end position="119"/>
    </location>
</feature>
<dbReference type="PANTHER" id="PTHR22960:SF0">
    <property type="entry name" value="MOLYBDENUM COFACTOR BIOSYNTHESIS PROTEIN 1"/>
    <property type="match status" value="1"/>
</dbReference>
<dbReference type="Pfam" id="PF06463">
    <property type="entry name" value="Mob_synth_C"/>
    <property type="match status" value="1"/>
</dbReference>
<name>A0A0L7KNW4_OPEBR</name>
<organism evidence="5 6">
    <name type="scientific">Operophtera brumata</name>
    <name type="common">Winter moth</name>
    <name type="synonym">Phalaena brumata</name>
    <dbReference type="NCBI Taxonomy" id="104452"/>
    <lineage>
        <taxon>Eukaryota</taxon>
        <taxon>Metazoa</taxon>
        <taxon>Ecdysozoa</taxon>
        <taxon>Arthropoda</taxon>
        <taxon>Hexapoda</taxon>
        <taxon>Insecta</taxon>
        <taxon>Pterygota</taxon>
        <taxon>Neoptera</taxon>
        <taxon>Endopterygota</taxon>
        <taxon>Lepidoptera</taxon>
        <taxon>Glossata</taxon>
        <taxon>Ditrysia</taxon>
        <taxon>Geometroidea</taxon>
        <taxon>Geometridae</taxon>
        <taxon>Larentiinae</taxon>
        <taxon>Operophtera</taxon>
    </lineage>
</organism>
<accession>A0A0L7KNW4</accession>
<evidence type="ECO:0000256" key="1">
    <source>
        <dbReference type="ARBA" id="ARBA00005046"/>
    </source>
</evidence>